<comment type="function">
    <text evidence="8">Ferredoxins are iron-sulfur proteins that transfer electrons in a wide variety of metabolic reactions.</text>
</comment>
<comment type="caution">
    <text evidence="9">The sequence shown here is derived from an EMBL/GenBank/DDBJ whole genome shotgun (WGS) entry which is preliminary data.</text>
</comment>
<keyword evidence="5 8" id="KW-0408">Iron</keyword>
<comment type="cofactor">
    <cofactor evidence="1">
        <name>[3Fe-4S] cluster</name>
        <dbReference type="ChEBI" id="CHEBI:21137"/>
    </cofactor>
</comment>
<evidence type="ECO:0000313" key="9">
    <source>
        <dbReference type="EMBL" id="MBB4661865.1"/>
    </source>
</evidence>
<keyword evidence="4 8" id="KW-0249">Electron transport</keyword>
<dbReference type="PRINTS" id="PR00352">
    <property type="entry name" value="3FE4SFRDOXIN"/>
</dbReference>
<dbReference type="Proteomes" id="UP000585272">
    <property type="component" value="Unassembled WGS sequence"/>
</dbReference>
<dbReference type="SUPFAM" id="SSF54862">
    <property type="entry name" value="4Fe-4S ferredoxins"/>
    <property type="match status" value="1"/>
</dbReference>
<dbReference type="PANTHER" id="PTHR36923">
    <property type="entry name" value="FERREDOXIN"/>
    <property type="match status" value="1"/>
</dbReference>
<evidence type="ECO:0000256" key="8">
    <source>
        <dbReference type="RuleBase" id="RU368020"/>
    </source>
</evidence>
<name>A0A840IC12_9ACTN</name>
<evidence type="ECO:0000256" key="6">
    <source>
        <dbReference type="ARBA" id="ARBA00023014"/>
    </source>
</evidence>
<dbReference type="InterPro" id="IPR001080">
    <property type="entry name" value="3Fe4S_ferredoxin"/>
</dbReference>
<reference evidence="9 10" key="1">
    <citation type="submission" date="2020-08" db="EMBL/GenBank/DDBJ databases">
        <title>Genomic Encyclopedia of Archaeal and Bacterial Type Strains, Phase II (KMG-II): from individual species to whole genera.</title>
        <authorList>
            <person name="Goeker M."/>
        </authorList>
    </citation>
    <scope>NUCLEOTIDE SEQUENCE [LARGE SCALE GENOMIC DNA]</scope>
    <source>
        <strain evidence="9 10">DSM 23288</strain>
    </source>
</reference>
<keyword evidence="7" id="KW-0003">3Fe-4S</keyword>
<evidence type="ECO:0000256" key="4">
    <source>
        <dbReference type="ARBA" id="ARBA00022982"/>
    </source>
</evidence>
<keyword evidence="10" id="KW-1185">Reference proteome</keyword>
<evidence type="ECO:0000313" key="10">
    <source>
        <dbReference type="Proteomes" id="UP000585272"/>
    </source>
</evidence>
<dbReference type="GO" id="GO:0009055">
    <property type="term" value="F:electron transfer activity"/>
    <property type="evidence" value="ECO:0007669"/>
    <property type="project" value="UniProtKB-UniRule"/>
</dbReference>
<keyword evidence="2 8" id="KW-0813">Transport</keyword>
<dbReference type="Pfam" id="PF13459">
    <property type="entry name" value="Fer4_15"/>
    <property type="match status" value="1"/>
</dbReference>
<dbReference type="EMBL" id="JACHNU010000001">
    <property type="protein sequence ID" value="MBB4661865.1"/>
    <property type="molecule type" value="Genomic_DNA"/>
</dbReference>
<dbReference type="InterPro" id="IPR051269">
    <property type="entry name" value="Fe-S_cluster_ET"/>
</dbReference>
<evidence type="ECO:0000256" key="3">
    <source>
        <dbReference type="ARBA" id="ARBA00022723"/>
    </source>
</evidence>
<proteinExistence type="predicted"/>
<gene>
    <name evidence="9" type="ORF">BDZ31_001438</name>
</gene>
<dbReference type="PANTHER" id="PTHR36923:SF3">
    <property type="entry name" value="FERREDOXIN"/>
    <property type="match status" value="1"/>
</dbReference>
<evidence type="ECO:0000256" key="2">
    <source>
        <dbReference type="ARBA" id="ARBA00022448"/>
    </source>
</evidence>
<sequence>MKVHVDMNLCQAHGECVFAAPDVFELHDDDSLTWVEEVGEDRRAAVEQAAQVCPMMAIRLEG</sequence>
<dbReference type="GO" id="GO:0051538">
    <property type="term" value="F:3 iron, 4 sulfur cluster binding"/>
    <property type="evidence" value="ECO:0007669"/>
    <property type="project" value="UniProtKB-KW"/>
</dbReference>
<dbReference type="AlphaFoldDB" id="A0A840IC12"/>
<dbReference type="RefSeq" id="WP_183340390.1">
    <property type="nucleotide sequence ID" value="NZ_JACHNU010000001.1"/>
</dbReference>
<keyword evidence="6 8" id="KW-0411">Iron-sulfur</keyword>
<keyword evidence="3 8" id="KW-0479">Metal-binding</keyword>
<organism evidence="9 10">
    <name type="scientific">Conexibacter arvalis</name>
    <dbReference type="NCBI Taxonomy" id="912552"/>
    <lineage>
        <taxon>Bacteria</taxon>
        <taxon>Bacillati</taxon>
        <taxon>Actinomycetota</taxon>
        <taxon>Thermoleophilia</taxon>
        <taxon>Solirubrobacterales</taxon>
        <taxon>Conexibacteraceae</taxon>
        <taxon>Conexibacter</taxon>
    </lineage>
</organism>
<evidence type="ECO:0000256" key="7">
    <source>
        <dbReference type="ARBA" id="ARBA00023291"/>
    </source>
</evidence>
<protein>
    <recommendedName>
        <fullName evidence="8">Ferredoxin</fullName>
    </recommendedName>
</protein>
<evidence type="ECO:0000256" key="5">
    <source>
        <dbReference type="ARBA" id="ARBA00023004"/>
    </source>
</evidence>
<accession>A0A840IC12</accession>
<dbReference type="GO" id="GO:0005506">
    <property type="term" value="F:iron ion binding"/>
    <property type="evidence" value="ECO:0007669"/>
    <property type="project" value="UniProtKB-UniRule"/>
</dbReference>
<dbReference type="Gene3D" id="3.30.70.20">
    <property type="match status" value="1"/>
</dbReference>
<evidence type="ECO:0000256" key="1">
    <source>
        <dbReference type="ARBA" id="ARBA00001927"/>
    </source>
</evidence>